<protein>
    <recommendedName>
        <fullName evidence="4">Nitroreductase</fullName>
    </recommendedName>
</protein>
<organism evidence="2 3">
    <name type="scientific">Streptomyces fildesensis</name>
    <dbReference type="NCBI Taxonomy" id="375757"/>
    <lineage>
        <taxon>Bacteria</taxon>
        <taxon>Bacillati</taxon>
        <taxon>Actinomycetota</taxon>
        <taxon>Actinomycetes</taxon>
        <taxon>Kitasatosporales</taxon>
        <taxon>Streptomycetaceae</taxon>
        <taxon>Streptomyces</taxon>
    </lineage>
</organism>
<gene>
    <name evidence="2" type="ORF">ACIGXA_25775</name>
</gene>
<dbReference type="RefSeq" id="WP_399653653.1">
    <property type="nucleotide sequence ID" value="NZ_JBITYG010000008.1"/>
</dbReference>
<proteinExistence type="predicted"/>
<accession>A0ABW8CDL8</accession>
<dbReference type="Proteomes" id="UP001614394">
    <property type="component" value="Unassembled WGS sequence"/>
</dbReference>
<keyword evidence="3" id="KW-1185">Reference proteome</keyword>
<evidence type="ECO:0000313" key="3">
    <source>
        <dbReference type="Proteomes" id="UP001614394"/>
    </source>
</evidence>
<feature type="region of interest" description="Disordered" evidence="1">
    <location>
        <begin position="326"/>
        <end position="361"/>
    </location>
</feature>
<dbReference type="EMBL" id="JBITYG010000008">
    <property type="protein sequence ID" value="MFI9103932.1"/>
    <property type="molecule type" value="Genomic_DNA"/>
</dbReference>
<reference evidence="2 3" key="1">
    <citation type="submission" date="2024-10" db="EMBL/GenBank/DDBJ databases">
        <title>The Natural Products Discovery Center: Release of the First 8490 Sequenced Strains for Exploring Actinobacteria Biosynthetic Diversity.</title>
        <authorList>
            <person name="Kalkreuter E."/>
            <person name="Kautsar S.A."/>
            <person name="Yang D."/>
            <person name="Bader C.D."/>
            <person name="Teijaro C.N."/>
            <person name="Fluegel L."/>
            <person name="Davis C.M."/>
            <person name="Simpson J.R."/>
            <person name="Lauterbach L."/>
            <person name="Steele A.D."/>
            <person name="Gui C."/>
            <person name="Meng S."/>
            <person name="Li G."/>
            <person name="Viehrig K."/>
            <person name="Ye F."/>
            <person name="Su P."/>
            <person name="Kiefer A.F."/>
            <person name="Nichols A."/>
            <person name="Cepeda A.J."/>
            <person name="Yan W."/>
            <person name="Fan B."/>
            <person name="Jiang Y."/>
            <person name="Adhikari A."/>
            <person name="Zheng C.-J."/>
            <person name="Schuster L."/>
            <person name="Cowan T.M."/>
            <person name="Smanski M.J."/>
            <person name="Chevrette M.G."/>
            <person name="De Carvalho L.P.S."/>
            <person name="Shen B."/>
        </authorList>
    </citation>
    <scope>NUCLEOTIDE SEQUENCE [LARGE SCALE GENOMIC DNA]</scope>
    <source>
        <strain evidence="2 3">NPDC053399</strain>
    </source>
</reference>
<name>A0ABW8CDL8_9ACTN</name>
<evidence type="ECO:0000313" key="2">
    <source>
        <dbReference type="EMBL" id="MFI9103932.1"/>
    </source>
</evidence>
<evidence type="ECO:0000256" key="1">
    <source>
        <dbReference type="SAM" id="MobiDB-lite"/>
    </source>
</evidence>
<dbReference type="Gene3D" id="3.40.109.10">
    <property type="entry name" value="NADH Oxidase"/>
    <property type="match status" value="1"/>
</dbReference>
<evidence type="ECO:0008006" key="4">
    <source>
        <dbReference type="Google" id="ProtNLM"/>
    </source>
</evidence>
<comment type="caution">
    <text evidence="2">The sequence shown here is derived from an EMBL/GenBank/DDBJ whole genome shotgun (WGS) entry which is preliminary data.</text>
</comment>
<dbReference type="InterPro" id="IPR000415">
    <property type="entry name" value="Nitroreductase-like"/>
</dbReference>
<sequence length="361" mass="38536">MSNRDSVHWTAVLREREELCRRAPSAHNTQPWVLRYDNDAVEVGWDAARELPDGDPGRRDLFLSLGAFVETCLIVAADAGLAIRAEITVDEERRTAARLLPAPDLYATPFSARTVGLRGCARGVHTGGRLTAADLGAARTGLERTSLVEVPARELAGLAVRADRWLFGSAPVVRELRSWLRLHRSHPRYAADGLTYEALAMSRAEAAGLRAVLVPGVYGVLRRLGLARLLAASQSGLLRYEGSVLVLTEPAEPTASDAGAPAGSPAALVRAGQELVRVWYGLAERGIAVHPLSQILDCPRTERELARRLGGGERPLAVFRAGRAAGPPVRSARIGVTGNRSGTPAPSPAAGRKAATPAPHR</sequence>